<feature type="region of interest" description="Disordered" evidence="6">
    <location>
        <begin position="870"/>
        <end position="927"/>
    </location>
</feature>
<evidence type="ECO:0000313" key="9">
    <source>
        <dbReference type="Proteomes" id="UP000827284"/>
    </source>
</evidence>
<organism evidence="8 9">
    <name type="scientific">Entomortierella parvispora</name>
    <dbReference type="NCBI Taxonomy" id="205924"/>
    <lineage>
        <taxon>Eukaryota</taxon>
        <taxon>Fungi</taxon>
        <taxon>Fungi incertae sedis</taxon>
        <taxon>Mucoromycota</taxon>
        <taxon>Mortierellomycotina</taxon>
        <taxon>Mortierellomycetes</taxon>
        <taxon>Mortierellales</taxon>
        <taxon>Mortierellaceae</taxon>
        <taxon>Entomortierella</taxon>
    </lineage>
</organism>
<comment type="caution">
    <text evidence="8">The sequence shown here is derived from an EMBL/GenBank/DDBJ whole genome shotgun (WGS) entry which is preliminary data.</text>
</comment>
<evidence type="ECO:0000256" key="5">
    <source>
        <dbReference type="PROSITE-ProRule" id="PRU00723"/>
    </source>
</evidence>
<gene>
    <name evidence="8" type="ORF">EMPS_10261</name>
</gene>
<dbReference type="PANTHER" id="PTHR11224">
    <property type="entry name" value="MAKORIN-RELATED"/>
    <property type="match status" value="1"/>
</dbReference>
<keyword evidence="2" id="KW-0677">Repeat</keyword>
<evidence type="ECO:0000256" key="4">
    <source>
        <dbReference type="ARBA" id="ARBA00022833"/>
    </source>
</evidence>
<evidence type="ECO:0000256" key="6">
    <source>
        <dbReference type="SAM" id="MobiDB-lite"/>
    </source>
</evidence>
<dbReference type="GO" id="GO:0000209">
    <property type="term" value="P:protein polyubiquitination"/>
    <property type="evidence" value="ECO:0007669"/>
    <property type="project" value="InterPro"/>
</dbReference>
<feature type="region of interest" description="Disordered" evidence="6">
    <location>
        <begin position="212"/>
        <end position="270"/>
    </location>
</feature>
<feature type="region of interest" description="Disordered" evidence="6">
    <location>
        <begin position="612"/>
        <end position="710"/>
    </location>
</feature>
<feature type="compositionally biased region" description="Low complexity" evidence="6">
    <location>
        <begin position="110"/>
        <end position="120"/>
    </location>
</feature>
<reference evidence="8" key="1">
    <citation type="submission" date="2021-11" db="EMBL/GenBank/DDBJ databases">
        <authorList>
            <person name="Herlambang A."/>
            <person name="Guo Y."/>
            <person name="Takashima Y."/>
            <person name="Nishizawa T."/>
        </authorList>
    </citation>
    <scope>NUCLEOTIDE SEQUENCE</scope>
    <source>
        <strain evidence="8">E1425</strain>
    </source>
</reference>
<feature type="compositionally biased region" description="Low complexity" evidence="6">
    <location>
        <begin position="165"/>
        <end position="195"/>
    </location>
</feature>
<dbReference type="Proteomes" id="UP000827284">
    <property type="component" value="Unassembled WGS sequence"/>
</dbReference>
<dbReference type="InterPro" id="IPR041367">
    <property type="entry name" value="Znf-CCCH_4"/>
</dbReference>
<feature type="compositionally biased region" description="Polar residues" evidence="6">
    <location>
        <begin position="889"/>
        <end position="909"/>
    </location>
</feature>
<dbReference type="InterPro" id="IPR000571">
    <property type="entry name" value="Znf_CCCH"/>
</dbReference>
<dbReference type="EMBL" id="BQFW01000014">
    <property type="protein sequence ID" value="GJJ77902.1"/>
    <property type="molecule type" value="Genomic_DNA"/>
</dbReference>
<feature type="compositionally biased region" description="Polar residues" evidence="6">
    <location>
        <begin position="31"/>
        <end position="40"/>
    </location>
</feature>
<feature type="compositionally biased region" description="Low complexity" evidence="6">
    <location>
        <begin position="229"/>
        <end position="250"/>
    </location>
</feature>
<dbReference type="GO" id="GO:0008270">
    <property type="term" value="F:zinc ion binding"/>
    <property type="evidence" value="ECO:0007669"/>
    <property type="project" value="UniProtKB-KW"/>
</dbReference>
<feature type="domain" description="C3H1-type" evidence="7">
    <location>
        <begin position="367"/>
        <end position="389"/>
    </location>
</feature>
<feature type="region of interest" description="Disordered" evidence="6">
    <location>
        <begin position="800"/>
        <end position="836"/>
    </location>
</feature>
<dbReference type="Pfam" id="PF18044">
    <property type="entry name" value="zf-CCCH_4"/>
    <property type="match status" value="1"/>
</dbReference>
<reference evidence="8" key="2">
    <citation type="journal article" date="2022" name="Microbiol. Resour. Announc.">
        <title>Whole-Genome Sequence of Entomortierella parvispora E1425, a Mucoromycotan Fungus Associated with Burkholderiaceae-Related Endosymbiotic Bacteria.</title>
        <authorList>
            <person name="Herlambang A."/>
            <person name="Guo Y."/>
            <person name="Takashima Y."/>
            <person name="Narisawa K."/>
            <person name="Ohta H."/>
            <person name="Nishizawa T."/>
        </authorList>
    </citation>
    <scope>NUCLEOTIDE SEQUENCE</scope>
    <source>
        <strain evidence="8">E1425</strain>
    </source>
</reference>
<keyword evidence="1 5" id="KW-0479">Metal-binding</keyword>
<dbReference type="GO" id="GO:0061630">
    <property type="term" value="F:ubiquitin protein ligase activity"/>
    <property type="evidence" value="ECO:0007669"/>
    <property type="project" value="InterPro"/>
</dbReference>
<evidence type="ECO:0000259" key="7">
    <source>
        <dbReference type="PROSITE" id="PS50103"/>
    </source>
</evidence>
<evidence type="ECO:0000313" key="8">
    <source>
        <dbReference type="EMBL" id="GJJ77902.1"/>
    </source>
</evidence>
<accession>A0A9P3M152</accession>
<dbReference type="PROSITE" id="PS50103">
    <property type="entry name" value="ZF_C3H1"/>
    <property type="match status" value="2"/>
</dbReference>
<proteinExistence type="predicted"/>
<keyword evidence="4 5" id="KW-0862">Zinc</keyword>
<evidence type="ECO:0000256" key="2">
    <source>
        <dbReference type="ARBA" id="ARBA00022737"/>
    </source>
</evidence>
<protein>
    <recommendedName>
        <fullName evidence="7">C3H1-type domain-containing protein</fullName>
    </recommendedName>
</protein>
<dbReference type="SUPFAM" id="SSF90229">
    <property type="entry name" value="CCCH zinc finger"/>
    <property type="match status" value="1"/>
</dbReference>
<dbReference type="PANTHER" id="PTHR11224:SF10">
    <property type="entry name" value="IP09428P-RELATED"/>
    <property type="match status" value="1"/>
</dbReference>
<keyword evidence="3 5" id="KW-0863">Zinc-finger</keyword>
<feature type="region of interest" description="Disordered" evidence="6">
    <location>
        <begin position="501"/>
        <end position="525"/>
    </location>
</feature>
<feature type="compositionally biased region" description="Polar residues" evidence="6">
    <location>
        <begin position="1"/>
        <end position="17"/>
    </location>
</feature>
<evidence type="ECO:0000256" key="1">
    <source>
        <dbReference type="ARBA" id="ARBA00022723"/>
    </source>
</evidence>
<keyword evidence="9" id="KW-1185">Reference proteome</keyword>
<feature type="zinc finger region" description="C3H1-type" evidence="5">
    <location>
        <begin position="367"/>
        <end position="389"/>
    </location>
</feature>
<dbReference type="AlphaFoldDB" id="A0A9P3M152"/>
<feature type="compositionally biased region" description="Low complexity" evidence="6">
    <location>
        <begin position="683"/>
        <end position="706"/>
    </location>
</feature>
<name>A0A9P3M152_9FUNG</name>
<sequence>MLALHQASTGVETATAPSQSLSQQQQQQQQDLHTSQEYSNQQQQQQLQQHIQHHQLQFQQQQQLQQQQQTPVAPVIQIQSLNESRQNSFQMHFQEQQQLQAHLQLQQQLQQQQQQQQQQQRPVGPLDKPGGSSWMVNDFPPLPRSGSTLNPGLIAQSFGSVHPLQQQQQQQQTSRPNSSSNSFQQHSMQTQMHLMQQQHQVPHFQGLDSVQGMSSHMPSIASMDTMGHTQTQPPSQQQQQQQLFQGLNNQDPSLGFDQHRWNETTKGPQMDMFHIASPPLTPSGMMARSPNSYNFAMNNNSVKRPPLWPMDRPPLLPFPRQTPTPSQSSKAANLQHIPCKFFKSGACTAGKNCLFSHNRDPVAETHVCKYFLKGNCKFGMKCSLAHTFPAQDRKSLLSGNGSGSNLGRNRLERRASSGAILNNLWPSEPLSPPYNNNNPNGNNLASSIQQQQGIHFNNNNVEFMMGGRSPSQHQGFLKSTLVRSSSESIYSANGAFGLGGNHSPFSEEDSTTLDANGIRHSNGNGNPLGLLESRVRRHLAAPLPIRQRSLPDIFRLTPMAAEGNGAALPSSPFYHAGNKALFLSVSCENEVNTSSPLRLHSIPELHDLYTSSGAHSQGEVADETTLRRRPSTIGFEDIVAEDEDEYTDSEDDMGSDQGYLPASLNDLLTTGERQRRQSRQDDIQQGISMDTVRSSTMLPSPSSGSLVEDKDEDDDVLFRFENASLTGAGSQNRIADIQFQSSFQEFDHQQHQQPQQQRLFQQSYDMDNASVSPLAMLIPTQSRQGSFSFQDHANLYHHQHHQQHYGRHPHDSSVTSSFEGDIETGGGGSHYKERNSTPDPFCPFPLDADEVQFKIDDDAVLDQDGAQVQVKREGQPGRTNATRAGLFHPQQQTTQGYSATGSMTPISLTSREGGEGSCASSSGGEDEKSAMTILDLATSSLSLSDKVEAAGLTAGPMSYAQMAQL</sequence>
<dbReference type="InterPro" id="IPR036855">
    <property type="entry name" value="Znf_CCCH_sf"/>
</dbReference>
<feature type="region of interest" description="Disordered" evidence="6">
    <location>
        <begin position="1"/>
        <end position="46"/>
    </location>
</feature>
<dbReference type="InterPro" id="IPR045072">
    <property type="entry name" value="MKRN-like"/>
</dbReference>
<feature type="compositionally biased region" description="Basic and acidic residues" evidence="6">
    <location>
        <begin position="672"/>
        <end position="682"/>
    </location>
</feature>
<evidence type="ECO:0000256" key="3">
    <source>
        <dbReference type="ARBA" id="ARBA00022771"/>
    </source>
</evidence>
<feature type="compositionally biased region" description="Acidic residues" evidence="6">
    <location>
        <begin position="638"/>
        <end position="654"/>
    </location>
</feature>
<feature type="zinc finger region" description="C3H1-type" evidence="5">
    <location>
        <begin position="333"/>
        <end position="360"/>
    </location>
</feature>
<feature type="compositionally biased region" description="Low complexity" evidence="6">
    <location>
        <begin position="18"/>
        <end position="30"/>
    </location>
</feature>
<dbReference type="SMART" id="SM00356">
    <property type="entry name" value="ZnF_C3H1"/>
    <property type="match status" value="2"/>
</dbReference>
<feature type="region of interest" description="Disordered" evidence="6">
    <location>
        <begin position="110"/>
        <end position="195"/>
    </location>
</feature>
<dbReference type="Gene3D" id="4.10.1000.10">
    <property type="entry name" value="Zinc finger, CCCH-type"/>
    <property type="match status" value="1"/>
</dbReference>
<dbReference type="OrthoDB" id="411372at2759"/>
<feature type="domain" description="C3H1-type" evidence="7">
    <location>
        <begin position="333"/>
        <end position="360"/>
    </location>
</feature>